<evidence type="ECO:0000313" key="6">
    <source>
        <dbReference type="Proteomes" id="UP001652625"/>
    </source>
</evidence>
<dbReference type="InterPro" id="IPR013980">
    <property type="entry name" value="MANSC_dom"/>
</dbReference>
<accession>A0ABM4B6Y9</accession>
<dbReference type="Proteomes" id="UP001652625">
    <property type="component" value="Chromosome 01"/>
</dbReference>
<dbReference type="RefSeq" id="XP_065644617.1">
    <property type="nucleotide sequence ID" value="XM_065788545.1"/>
</dbReference>
<keyword evidence="2 4" id="KW-0472">Membrane</keyword>
<dbReference type="InterPro" id="IPR029865">
    <property type="entry name" value="KIAA0319-like"/>
</dbReference>
<evidence type="ECO:0000256" key="2">
    <source>
        <dbReference type="ARBA" id="ARBA00023136"/>
    </source>
</evidence>
<evidence type="ECO:0000259" key="5">
    <source>
        <dbReference type="Pfam" id="PF23597"/>
    </source>
</evidence>
<sequence length="216" mass="24125">MKAQDAGIVMFASSFYVSPTYATSTTNMESSLKFCVCFVLIPFISGEPVQKLTIPSDTQPACRKNDIFHSDVIQDHSLKRTISQKNYTFLGKVPTMGDCMALCCSMKRCNIAYMKNDTCYGVTCFDQEKCGVENGTSPIDQGTQLALIIRNETNRRVYVTAYLVVVMCAFGAALSGTVWAVFVFYKRYSFTPNVKKKSNLHEEEGKEAEEPLLQSK</sequence>
<feature type="transmembrane region" description="Helical" evidence="4">
    <location>
        <begin position="159"/>
        <end position="185"/>
    </location>
</feature>
<comment type="subcellular location">
    <subcellularLocation>
        <location evidence="1">Membrane</location>
    </subcellularLocation>
</comment>
<reference evidence="7" key="2">
    <citation type="submission" date="2025-08" db="UniProtKB">
        <authorList>
            <consortium name="RefSeq"/>
        </authorList>
    </citation>
    <scope>IDENTIFICATION</scope>
</reference>
<evidence type="ECO:0000313" key="7">
    <source>
        <dbReference type="RefSeq" id="XP_065644617.1"/>
    </source>
</evidence>
<protein>
    <submittedName>
        <fullName evidence="7">Uncharacterized protein LOC100202149 isoform X2</fullName>
    </submittedName>
</protein>
<dbReference type="PANTHER" id="PTHR46182:SF2">
    <property type="entry name" value="FI19480P1"/>
    <property type="match status" value="1"/>
</dbReference>
<reference evidence="6" key="1">
    <citation type="submission" date="2025-05" db="UniProtKB">
        <authorList>
            <consortium name="RefSeq"/>
        </authorList>
    </citation>
    <scope>NUCLEOTIDE SEQUENCE [LARGE SCALE GENOMIC DNA]</scope>
</reference>
<keyword evidence="4" id="KW-1133">Transmembrane helix</keyword>
<dbReference type="GeneID" id="100202149"/>
<organism evidence="6 7">
    <name type="scientific">Hydra vulgaris</name>
    <name type="common">Hydra</name>
    <name type="synonym">Hydra attenuata</name>
    <dbReference type="NCBI Taxonomy" id="6087"/>
    <lineage>
        <taxon>Eukaryota</taxon>
        <taxon>Metazoa</taxon>
        <taxon>Cnidaria</taxon>
        <taxon>Hydrozoa</taxon>
        <taxon>Hydroidolina</taxon>
        <taxon>Anthoathecata</taxon>
        <taxon>Aplanulata</taxon>
        <taxon>Hydridae</taxon>
        <taxon>Hydra</taxon>
    </lineage>
</organism>
<keyword evidence="6" id="KW-1185">Reference proteome</keyword>
<dbReference type="PANTHER" id="PTHR46182">
    <property type="entry name" value="FI19480P1"/>
    <property type="match status" value="1"/>
</dbReference>
<keyword evidence="4" id="KW-0812">Transmembrane</keyword>
<name>A0ABM4B6Y9_HYDVU</name>
<gene>
    <name evidence="7" type="primary">LOC100202149</name>
</gene>
<keyword evidence="3" id="KW-0325">Glycoprotein</keyword>
<proteinExistence type="predicted"/>
<evidence type="ECO:0000256" key="4">
    <source>
        <dbReference type="SAM" id="Phobius"/>
    </source>
</evidence>
<evidence type="ECO:0000256" key="3">
    <source>
        <dbReference type="ARBA" id="ARBA00023180"/>
    </source>
</evidence>
<evidence type="ECO:0000256" key="1">
    <source>
        <dbReference type="ARBA" id="ARBA00004370"/>
    </source>
</evidence>
<feature type="domain" description="MANSC" evidence="5">
    <location>
        <begin position="80"/>
        <end position="134"/>
    </location>
</feature>
<dbReference type="Pfam" id="PF23597">
    <property type="entry name" value="KIAA0319_N"/>
    <property type="match status" value="1"/>
</dbReference>